<dbReference type="InterPro" id="IPR006225">
    <property type="entry name" value="PsdUridine_synth_RluC/D"/>
</dbReference>
<reference evidence="8 9" key="1">
    <citation type="submission" date="2020-06" db="EMBL/GenBank/DDBJ databases">
        <title>The yeast mating-type switching endonuclease HO is a domesticated member of an unorthodox homing genetic element family.</title>
        <authorList>
            <person name="Coughlan A.Y."/>
            <person name="Lombardi L."/>
            <person name="Braun-Galleani S."/>
            <person name="Martos A.R."/>
            <person name="Galeote V."/>
            <person name="Bigey F."/>
            <person name="Dequin S."/>
            <person name="Byrne K.P."/>
            <person name="Wolfe K.H."/>
        </authorList>
    </citation>
    <scope>NUCLEOTIDE SEQUENCE [LARGE SCALE GENOMIC DNA]</scope>
    <source>
        <strain evidence="8 9">CBS2947</strain>
    </source>
</reference>
<dbReference type="PROSITE" id="PS01129">
    <property type="entry name" value="PSI_RLU"/>
    <property type="match status" value="1"/>
</dbReference>
<dbReference type="CDD" id="cd02557">
    <property type="entry name" value="PseudoU_synth_ScRIB2"/>
    <property type="match status" value="1"/>
</dbReference>
<organism evidence="8 9">
    <name type="scientific">Torulaspora globosa</name>
    <dbReference type="NCBI Taxonomy" id="48254"/>
    <lineage>
        <taxon>Eukaryota</taxon>
        <taxon>Fungi</taxon>
        <taxon>Dikarya</taxon>
        <taxon>Ascomycota</taxon>
        <taxon>Saccharomycotina</taxon>
        <taxon>Saccharomycetes</taxon>
        <taxon>Saccharomycetales</taxon>
        <taxon>Saccharomycetaceae</taxon>
        <taxon>Torulaspora</taxon>
    </lineage>
</organism>
<dbReference type="GO" id="GO:0003723">
    <property type="term" value="F:RNA binding"/>
    <property type="evidence" value="ECO:0007669"/>
    <property type="project" value="UniProtKB-KW"/>
</dbReference>
<evidence type="ECO:0000313" key="9">
    <source>
        <dbReference type="Proteomes" id="UP000510647"/>
    </source>
</evidence>
<dbReference type="Pfam" id="PF18785">
    <property type="entry name" value="Inv-AAD"/>
    <property type="match status" value="1"/>
</dbReference>
<dbReference type="PROSITE" id="PS51747">
    <property type="entry name" value="CYT_DCMP_DEAMINASES_2"/>
    <property type="match status" value="1"/>
</dbReference>
<dbReference type="Proteomes" id="UP000510647">
    <property type="component" value="Chromosome 4"/>
</dbReference>
<dbReference type="SUPFAM" id="SSF55120">
    <property type="entry name" value="Pseudouridine synthase"/>
    <property type="match status" value="1"/>
</dbReference>
<dbReference type="GO" id="GO:0000455">
    <property type="term" value="P:enzyme-directed rRNA pseudouridine synthesis"/>
    <property type="evidence" value="ECO:0007669"/>
    <property type="project" value="TreeGrafter"/>
</dbReference>
<keyword evidence="9" id="KW-1185">Reference proteome</keyword>
<dbReference type="NCBIfam" id="TIGR00005">
    <property type="entry name" value="rluA_subfam"/>
    <property type="match status" value="1"/>
</dbReference>
<name>A0A7H9HV46_9SACH</name>
<feature type="active site" evidence="4">
    <location>
        <position position="243"/>
    </location>
</feature>
<dbReference type="GO" id="GO:0019239">
    <property type="term" value="F:deaminase activity"/>
    <property type="evidence" value="ECO:0007669"/>
    <property type="project" value="UniProtKB-ARBA"/>
</dbReference>
<evidence type="ECO:0000256" key="2">
    <source>
        <dbReference type="ARBA" id="ARBA00036184"/>
    </source>
</evidence>
<dbReference type="AlphaFoldDB" id="A0A7H9HV46"/>
<evidence type="ECO:0000256" key="4">
    <source>
        <dbReference type="PIRSR" id="PIRSR606225-1"/>
    </source>
</evidence>
<keyword evidence="1" id="KW-0413">Isomerase</keyword>
<protein>
    <recommendedName>
        <fullName evidence="3">tRNA pseudouridine(32) synthase</fullName>
        <ecNumber evidence="3">5.4.99.28</ecNumber>
    </recommendedName>
</protein>
<dbReference type="Pfam" id="PF00849">
    <property type="entry name" value="PseudoU_synth_2"/>
    <property type="match status" value="1"/>
</dbReference>
<dbReference type="GO" id="GO:0031119">
    <property type="term" value="P:tRNA pseudouridine synthesis"/>
    <property type="evidence" value="ECO:0007669"/>
    <property type="project" value="UniProtKB-ARBA"/>
</dbReference>
<dbReference type="GO" id="GO:0016814">
    <property type="term" value="F:hydrolase activity, acting on carbon-nitrogen (but not peptide) bonds, in cyclic amidines"/>
    <property type="evidence" value="ECO:0007669"/>
    <property type="project" value="UniProtKB-ARBA"/>
</dbReference>
<dbReference type="FunFam" id="3.30.2350.10:FF:000017">
    <property type="entry name" value="Pseudouridine synthase"/>
    <property type="match status" value="1"/>
</dbReference>
<evidence type="ECO:0000256" key="1">
    <source>
        <dbReference type="ARBA" id="ARBA00023235"/>
    </source>
</evidence>
<evidence type="ECO:0000256" key="5">
    <source>
        <dbReference type="PROSITE-ProRule" id="PRU00182"/>
    </source>
</evidence>
<dbReference type="InterPro" id="IPR020103">
    <property type="entry name" value="PsdUridine_synth_cat_dom_sf"/>
</dbReference>
<evidence type="ECO:0000256" key="6">
    <source>
        <dbReference type="SAM" id="MobiDB-lite"/>
    </source>
</evidence>
<dbReference type="SUPFAM" id="SSF53927">
    <property type="entry name" value="Cytidine deaminase-like"/>
    <property type="match status" value="1"/>
</dbReference>
<dbReference type="OrthoDB" id="424794at2759"/>
<comment type="catalytic activity">
    <reaction evidence="2">
        <text>uridine(32) in tRNA = pseudouridine(32) in tRNA</text>
        <dbReference type="Rhea" id="RHEA:42544"/>
        <dbReference type="Rhea" id="RHEA-COMP:10107"/>
        <dbReference type="Rhea" id="RHEA-COMP:10108"/>
        <dbReference type="ChEBI" id="CHEBI:65314"/>
        <dbReference type="ChEBI" id="CHEBI:65315"/>
        <dbReference type="EC" id="5.4.99.28"/>
    </reaction>
</comment>
<evidence type="ECO:0000256" key="3">
    <source>
        <dbReference type="ARBA" id="ARBA00038944"/>
    </source>
</evidence>
<dbReference type="EMBL" id="CP059270">
    <property type="protein sequence ID" value="QLQ80315.1"/>
    <property type="molecule type" value="Genomic_DNA"/>
</dbReference>
<accession>A0A7H9HV46</accession>
<dbReference type="Gene3D" id="3.40.140.10">
    <property type="entry name" value="Cytidine Deaminase, domain 2"/>
    <property type="match status" value="1"/>
</dbReference>
<sequence length="620" mass="70673">MLSKFYRSCILLNRRRMSSIGKNENQPLIDESGSGSETRESSTFDQQLQKEIENFKRIQQVRLKRQKTKKPGQTAVLRDEAGFKLRLADSDHKKHKQMDPEYEVTINGPLRKIEPYYFTYMTFCKLRWRDRNLLEVFETEFRDRHKSYYKKTIASGSVLLNGEPANLETIIRNGDLITHKIHRHEPAVTSRPIGVVFEDDDILVIDKPSGIPVHPTGRYRFNTITKILEKQRGKAVHPINRLDRLTSGLMFLAKTPKGADEMSDQMKAREVSKEYVARVVGEFPLGEICVEEPIKSVEPRLGLNAVCKSDDEGAKHAKTVFKRISYDGQTSIVKCKPFTGRTHQIRVHLQFLGHPIANDPIYSNVTVWGPNLGKGYISDFQDIISKLDQYGRTKCAESWYLPDAQGEALLGEKCTVCDTDLYSDPGPNDLDLWLHAYRYESFETEPNTDRKKWSYRTNLPFWALEPHKQYMELALEQAAKCGPTTTAFSVGAVLVNGTEILSVGYSRELPGNTHAEQCALERYFARTGQFEVPPGTVLYTTMEPCSFRLSGNEPCVQRIIDQKGRITTVFVGVMEPDTFVKNNTSYKMLSDQQIEYIHIPGYEKICTELATKGHSTQGLT</sequence>
<dbReference type="InterPro" id="IPR016193">
    <property type="entry name" value="Cytidine_deaminase-like"/>
</dbReference>
<dbReference type="InterPro" id="IPR006145">
    <property type="entry name" value="PsdUridine_synth_RsuA/RluA"/>
</dbReference>
<feature type="domain" description="CMP/dCMP-type deaminase" evidence="7">
    <location>
        <begin position="465"/>
        <end position="582"/>
    </location>
</feature>
<feature type="compositionally biased region" description="Basic and acidic residues" evidence="6">
    <location>
        <begin position="37"/>
        <end position="46"/>
    </location>
</feature>
<evidence type="ECO:0000313" key="8">
    <source>
        <dbReference type="EMBL" id="QLQ80315.1"/>
    </source>
</evidence>
<dbReference type="GO" id="GO:0160151">
    <property type="term" value="F:tRNA pseudouridine(32) synthase activity"/>
    <property type="evidence" value="ECO:0007669"/>
    <property type="project" value="UniProtKB-EC"/>
</dbReference>
<dbReference type="PROSITE" id="PS50889">
    <property type="entry name" value="S4"/>
    <property type="match status" value="1"/>
</dbReference>
<dbReference type="PANTHER" id="PTHR21600:SF40">
    <property type="entry name" value="PSEUDOURIDYLATE SYNTHASE RPUSD2"/>
    <property type="match status" value="1"/>
</dbReference>
<feature type="region of interest" description="Disordered" evidence="6">
    <location>
        <begin position="22"/>
        <end position="46"/>
    </location>
</feature>
<proteinExistence type="predicted"/>
<dbReference type="InterPro" id="IPR002125">
    <property type="entry name" value="CMP_dCMP_dom"/>
</dbReference>
<dbReference type="EC" id="5.4.99.28" evidence="3"/>
<evidence type="ECO:0000259" key="7">
    <source>
        <dbReference type="PROSITE" id="PS51747"/>
    </source>
</evidence>
<dbReference type="InterPro" id="IPR050188">
    <property type="entry name" value="RluA_PseudoU_synthase"/>
</dbReference>
<dbReference type="PANTHER" id="PTHR21600">
    <property type="entry name" value="MITOCHONDRIAL RNA PSEUDOURIDINE SYNTHASE"/>
    <property type="match status" value="1"/>
</dbReference>
<dbReference type="InterPro" id="IPR006224">
    <property type="entry name" value="PsdUridine_synth_RluA-like_CS"/>
</dbReference>
<dbReference type="Gene3D" id="3.30.2350.10">
    <property type="entry name" value="Pseudouridine synthase"/>
    <property type="match status" value="1"/>
</dbReference>
<dbReference type="FunFam" id="3.40.140.10:FF:000061">
    <property type="entry name" value="DRAP deaminase"/>
    <property type="match status" value="1"/>
</dbReference>
<keyword evidence="5" id="KW-0694">RNA-binding</keyword>
<gene>
    <name evidence="8" type="ORF">HG537_0D03160</name>
</gene>